<keyword evidence="2" id="KW-1185">Reference proteome</keyword>
<organism evidence="1 2">
    <name type="scientific">Vibrio caribbeanicus ATCC BAA-2122</name>
    <dbReference type="NCBI Taxonomy" id="796620"/>
    <lineage>
        <taxon>Bacteria</taxon>
        <taxon>Pseudomonadati</taxon>
        <taxon>Pseudomonadota</taxon>
        <taxon>Gammaproteobacteria</taxon>
        <taxon>Vibrionales</taxon>
        <taxon>Vibrionaceae</taxon>
        <taxon>Vibrio</taxon>
    </lineage>
</organism>
<dbReference type="AlphaFoldDB" id="E3BKJ1"/>
<protein>
    <submittedName>
        <fullName evidence="1">Uncharacterized protein</fullName>
    </submittedName>
</protein>
<evidence type="ECO:0000313" key="1">
    <source>
        <dbReference type="EMBL" id="EFP96576.1"/>
    </source>
</evidence>
<name>E3BKJ1_9VIBR</name>
<evidence type="ECO:0000313" key="2">
    <source>
        <dbReference type="Proteomes" id="UP000002943"/>
    </source>
</evidence>
<comment type="caution">
    <text evidence="1">The sequence shown here is derived from an EMBL/GenBank/DDBJ whole genome shotgun (WGS) entry which is preliminary data.</text>
</comment>
<proteinExistence type="predicted"/>
<gene>
    <name evidence="1" type="ORF">VIBC2010_05359</name>
</gene>
<dbReference type="Proteomes" id="UP000002943">
    <property type="component" value="Unassembled WGS sequence"/>
</dbReference>
<dbReference type="RefSeq" id="WP_009601557.1">
    <property type="nucleotide sequence ID" value="NZ_AEIU01000074.1"/>
</dbReference>
<dbReference type="EMBL" id="AEIU01000074">
    <property type="protein sequence ID" value="EFP96576.1"/>
    <property type="molecule type" value="Genomic_DNA"/>
</dbReference>
<reference evidence="1 2" key="1">
    <citation type="journal article" date="2012" name="Int. J. Syst. Evol. Microbiol.">
        <title>Vibrio caribbeanicus sp. nov., isolated from the marine sponge Scleritoderma cyanea.</title>
        <authorList>
            <person name="Hoffmann M."/>
            <person name="Monday S.R."/>
            <person name="Allard M.W."/>
            <person name="Strain E.A."/>
            <person name="Whittaker P."/>
            <person name="Naum M."/>
            <person name="McCarthy P.J."/>
            <person name="Lopez J.V."/>
            <person name="Fischer M."/>
            <person name="Brown E.W."/>
        </authorList>
    </citation>
    <scope>NUCLEOTIDE SEQUENCE [LARGE SCALE GENOMIC DNA]</scope>
    <source>
        <strain evidence="1 2">ATCC BAA-2122</strain>
    </source>
</reference>
<sequence>MKEQTKAKPDIECLTLELQTLAISLRDLTGRVCNLLAINL</sequence>
<accession>E3BKJ1</accession>